<gene>
    <name evidence="1" type="ORF">FO442_02425</name>
</gene>
<comment type="caution">
    <text evidence="1">The sequence shown here is derived from an EMBL/GenBank/DDBJ whole genome shotgun (WGS) entry which is preliminary data.</text>
</comment>
<organism evidence="1 2">
    <name type="scientific">Fluviicola chungangensis</name>
    <dbReference type="NCBI Taxonomy" id="2597671"/>
    <lineage>
        <taxon>Bacteria</taxon>
        <taxon>Pseudomonadati</taxon>
        <taxon>Bacteroidota</taxon>
        <taxon>Flavobacteriia</taxon>
        <taxon>Flavobacteriales</taxon>
        <taxon>Crocinitomicaceae</taxon>
        <taxon>Fluviicola</taxon>
    </lineage>
</organism>
<evidence type="ECO:0000313" key="1">
    <source>
        <dbReference type="EMBL" id="TSJ48005.1"/>
    </source>
</evidence>
<proteinExistence type="predicted"/>
<dbReference type="OrthoDB" id="5077820at2"/>
<keyword evidence="2" id="KW-1185">Reference proteome</keyword>
<dbReference type="EMBL" id="VLPL01000001">
    <property type="protein sequence ID" value="TSJ48005.1"/>
    <property type="molecule type" value="Genomic_DNA"/>
</dbReference>
<dbReference type="Proteomes" id="UP000316008">
    <property type="component" value="Unassembled WGS sequence"/>
</dbReference>
<sequence>MEIYSVDKDKVIKAYFLTGRITYQYALDHLVGLIDKLDIQRRFQNETFYKRLEIDFQEGCITPAITIAFIKPVDLDNVPTIPVLQGEITQDIEHAFVLDGIQRLNTLKRVAAKEGNTLNKNSYLYLNIIICPSRDNLLYRMVTLNNGQKPMTARHQIEILAESIYDFSAYSFKIFTEKENAGKNEKAYKKADILNSYISFLSNSTNLDNKKIIEDKLDELVARKIIESKIANETVDFNKILSLMDRMTGSDKLYNWLKNGNNLIGFCVGLRTSFTQVNSYNNEELETAIDTFEKAFKNINVSTIKLSRERRRLASFYISKIGELIEKDADELTLLLAEQI</sequence>
<evidence type="ECO:0000313" key="2">
    <source>
        <dbReference type="Proteomes" id="UP000316008"/>
    </source>
</evidence>
<dbReference type="RefSeq" id="WP_144331540.1">
    <property type="nucleotide sequence ID" value="NZ_VLPL01000001.1"/>
</dbReference>
<protein>
    <recommendedName>
        <fullName evidence="3">DUF262 domain-containing protein</fullName>
    </recommendedName>
</protein>
<accession>A0A556N773</accession>
<evidence type="ECO:0008006" key="3">
    <source>
        <dbReference type="Google" id="ProtNLM"/>
    </source>
</evidence>
<dbReference type="AlphaFoldDB" id="A0A556N773"/>
<name>A0A556N773_9FLAO</name>
<reference evidence="1 2" key="1">
    <citation type="submission" date="2019-07" db="EMBL/GenBank/DDBJ databases">
        <authorList>
            <person name="Huq M.A."/>
        </authorList>
    </citation>
    <scope>NUCLEOTIDE SEQUENCE [LARGE SCALE GENOMIC DNA]</scope>
    <source>
        <strain evidence="1 2">MAH-3</strain>
    </source>
</reference>